<evidence type="ECO:0000313" key="2">
    <source>
        <dbReference type="EMBL" id="JAT82895.1"/>
    </source>
</evidence>
<dbReference type="AlphaFoldDB" id="A0A1E1W7H0"/>
<feature type="non-terminal residue" evidence="2">
    <location>
        <position position="1"/>
    </location>
</feature>
<dbReference type="EMBL" id="GDQN01008159">
    <property type="protein sequence ID" value="JAT82895.1"/>
    <property type="molecule type" value="Transcribed_RNA"/>
</dbReference>
<accession>A0A1E1W7H0</accession>
<proteinExistence type="predicted"/>
<reference evidence="2" key="1">
    <citation type="submission" date="2015-09" db="EMBL/GenBank/DDBJ databases">
        <title>De novo assembly of Pectinophora gossypiella (Pink Bollworm) gut transcriptome.</title>
        <authorList>
            <person name="Tassone E.E."/>
        </authorList>
    </citation>
    <scope>NUCLEOTIDE SEQUENCE</scope>
</reference>
<protein>
    <submittedName>
        <fullName evidence="2">Uncharacterized protein</fullName>
    </submittedName>
</protein>
<keyword evidence="1" id="KW-0732">Signal</keyword>
<feature type="signal peptide" evidence="1">
    <location>
        <begin position="1"/>
        <end position="24"/>
    </location>
</feature>
<sequence length="237" mass="25185">ETALITMTNILLFALIGVAGVVIADQSEVSVSDGQPIESLENHVGERRVETPAVVLQLKYDRGELNKIYLAQFRKGSESWVPSVPARTNLCADLCHAGLGGSACGSSCLDMLPVGLQTALENANDTAEAFGEPRVEVCPALCENHLGEPLCNCNSEVSEQVNVVDWNAVCTTFCVSDGYVLNGCPACEESITPTSVVKISSLSRVLNTEDGWTAWCSVQCQQGHGGAACNCHRSPLQ</sequence>
<dbReference type="OrthoDB" id="8173223at2759"/>
<name>A0A1E1W7H0_PECGO</name>
<feature type="chain" id="PRO_5009115204" evidence="1">
    <location>
        <begin position="25"/>
        <end position="237"/>
    </location>
</feature>
<evidence type="ECO:0000256" key="1">
    <source>
        <dbReference type="SAM" id="SignalP"/>
    </source>
</evidence>
<gene>
    <name evidence="2" type="ORF">g.18647</name>
</gene>
<organism evidence="2">
    <name type="scientific">Pectinophora gossypiella</name>
    <name type="common">Cotton pink bollworm</name>
    <name type="synonym">Depressaria gossypiella</name>
    <dbReference type="NCBI Taxonomy" id="13191"/>
    <lineage>
        <taxon>Eukaryota</taxon>
        <taxon>Metazoa</taxon>
        <taxon>Ecdysozoa</taxon>
        <taxon>Arthropoda</taxon>
        <taxon>Hexapoda</taxon>
        <taxon>Insecta</taxon>
        <taxon>Pterygota</taxon>
        <taxon>Neoptera</taxon>
        <taxon>Endopterygota</taxon>
        <taxon>Lepidoptera</taxon>
        <taxon>Glossata</taxon>
        <taxon>Ditrysia</taxon>
        <taxon>Gelechioidea</taxon>
        <taxon>Gelechiidae</taxon>
        <taxon>Apatetrinae</taxon>
        <taxon>Pectinophora</taxon>
    </lineage>
</organism>